<proteinExistence type="predicted"/>
<dbReference type="AlphaFoldDB" id="A0AAD5JMM8"/>
<organism evidence="1 2">
    <name type="scientific">Phascolomyces articulosus</name>
    <dbReference type="NCBI Taxonomy" id="60185"/>
    <lineage>
        <taxon>Eukaryota</taxon>
        <taxon>Fungi</taxon>
        <taxon>Fungi incertae sedis</taxon>
        <taxon>Mucoromycota</taxon>
        <taxon>Mucoromycotina</taxon>
        <taxon>Mucoromycetes</taxon>
        <taxon>Mucorales</taxon>
        <taxon>Lichtheimiaceae</taxon>
        <taxon>Phascolomyces</taxon>
    </lineage>
</organism>
<protein>
    <submittedName>
        <fullName evidence="1">Uncharacterized protein</fullName>
    </submittedName>
</protein>
<keyword evidence="2" id="KW-1185">Reference proteome</keyword>
<dbReference type="Proteomes" id="UP001209540">
    <property type="component" value="Unassembled WGS sequence"/>
</dbReference>
<reference evidence="1" key="2">
    <citation type="submission" date="2023-02" db="EMBL/GenBank/DDBJ databases">
        <authorList>
            <consortium name="DOE Joint Genome Institute"/>
            <person name="Mondo S.J."/>
            <person name="Chang Y."/>
            <person name="Wang Y."/>
            <person name="Ahrendt S."/>
            <person name="Andreopoulos W."/>
            <person name="Barry K."/>
            <person name="Beard J."/>
            <person name="Benny G.L."/>
            <person name="Blankenship S."/>
            <person name="Bonito G."/>
            <person name="Cuomo C."/>
            <person name="Desiro A."/>
            <person name="Gervers K.A."/>
            <person name="Hundley H."/>
            <person name="Kuo A."/>
            <person name="LaButti K."/>
            <person name="Lang B.F."/>
            <person name="Lipzen A."/>
            <person name="O'Donnell K."/>
            <person name="Pangilinan J."/>
            <person name="Reynolds N."/>
            <person name="Sandor L."/>
            <person name="Smith M.W."/>
            <person name="Tsang A."/>
            <person name="Grigoriev I.V."/>
            <person name="Stajich J.E."/>
            <person name="Spatafora J.W."/>
        </authorList>
    </citation>
    <scope>NUCLEOTIDE SEQUENCE</scope>
    <source>
        <strain evidence="1">RSA 2281</strain>
    </source>
</reference>
<evidence type="ECO:0000313" key="2">
    <source>
        <dbReference type="Proteomes" id="UP001209540"/>
    </source>
</evidence>
<gene>
    <name evidence="1" type="ORF">BDA99DRAFT_528247</name>
</gene>
<comment type="caution">
    <text evidence="1">The sequence shown here is derived from an EMBL/GenBank/DDBJ whole genome shotgun (WGS) entry which is preliminary data.</text>
</comment>
<accession>A0AAD5JMM8</accession>
<sequence>MVVDRYHCLYLYKGENLHVYTRGCKKKLIVDHHQGSLDSSFFLSFACRHLRSYHQVYGYDSYFIP</sequence>
<name>A0AAD5JMM8_9FUNG</name>
<reference evidence="1" key="1">
    <citation type="journal article" date="2022" name="IScience">
        <title>Evolution of zygomycete secretomes and the origins of terrestrial fungal ecologies.</title>
        <authorList>
            <person name="Chang Y."/>
            <person name="Wang Y."/>
            <person name="Mondo S."/>
            <person name="Ahrendt S."/>
            <person name="Andreopoulos W."/>
            <person name="Barry K."/>
            <person name="Beard J."/>
            <person name="Benny G.L."/>
            <person name="Blankenship S."/>
            <person name="Bonito G."/>
            <person name="Cuomo C."/>
            <person name="Desiro A."/>
            <person name="Gervers K.A."/>
            <person name="Hundley H."/>
            <person name="Kuo A."/>
            <person name="LaButti K."/>
            <person name="Lang B.F."/>
            <person name="Lipzen A."/>
            <person name="O'Donnell K."/>
            <person name="Pangilinan J."/>
            <person name="Reynolds N."/>
            <person name="Sandor L."/>
            <person name="Smith M.E."/>
            <person name="Tsang A."/>
            <person name="Grigoriev I.V."/>
            <person name="Stajich J.E."/>
            <person name="Spatafora J.W."/>
        </authorList>
    </citation>
    <scope>NUCLEOTIDE SEQUENCE</scope>
    <source>
        <strain evidence="1">RSA 2281</strain>
    </source>
</reference>
<dbReference type="EMBL" id="JAIXMP010000052">
    <property type="protein sequence ID" value="KAI9245383.1"/>
    <property type="molecule type" value="Genomic_DNA"/>
</dbReference>
<evidence type="ECO:0000313" key="1">
    <source>
        <dbReference type="EMBL" id="KAI9245383.1"/>
    </source>
</evidence>